<keyword evidence="5" id="KW-0902">Two-component regulatory system</keyword>
<keyword evidence="4" id="KW-0418">Kinase</keyword>
<dbReference type="Gene3D" id="6.10.340.10">
    <property type="match status" value="1"/>
</dbReference>
<protein>
    <recommendedName>
        <fullName evidence="2">histidine kinase</fullName>
        <ecNumber evidence="2">2.7.13.3</ecNumber>
    </recommendedName>
</protein>
<evidence type="ECO:0000256" key="1">
    <source>
        <dbReference type="ARBA" id="ARBA00000085"/>
    </source>
</evidence>
<dbReference type="Gene3D" id="3.30.565.10">
    <property type="entry name" value="Histidine kinase-like ATPase, C-terminal domain"/>
    <property type="match status" value="1"/>
</dbReference>
<comment type="catalytic activity">
    <reaction evidence="1">
        <text>ATP + protein L-histidine = ADP + protein N-phospho-L-histidine.</text>
        <dbReference type="EC" id="2.7.13.3"/>
    </reaction>
</comment>
<evidence type="ECO:0000256" key="3">
    <source>
        <dbReference type="ARBA" id="ARBA00022679"/>
    </source>
</evidence>
<dbReference type="RefSeq" id="WP_250861937.1">
    <property type="nucleotide sequence ID" value="NZ_JAGSOJ010000007.1"/>
</dbReference>
<dbReference type="GO" id="GO:0004673">
    <property type="term" value="F:protein histidine kinase activity"/>
    <property type="evidence" value="ECO:0007669"/>
    <property type="project" value="UniProtKB-EC"/>
</dbReference>
<keyword evidence="7" id="KW-0812">Transmembrane</keyword>
<gene>
    <name evidence="9" type="ORF">KDK92_23880</name>
</gene>
<keyword evidence="7" id="KW-0472">Membrane</keyword>
<keyword evidence="3" id="KW-0808">Transferase</keyword>
<dbReference type="InterPro" id="IPR005467">
    <property type="entry name" value="His_kinase_dom"/>
</dbReference>
<dbReference type="PANTHER" id="PTHR43711:SF26">
    <property type="entry name" value="SENSOR HISTIDINE KINASE RCSC"/>
    <property type="match status" value="1"/>
</dbReference>
<dbReference type="EMBL" id="JAGSOJ010000007">
    <property type="protein sequence ID" value="MCM1992769.1"/>
    <property type="molecule type" value="Genomic_DNA"/>
</dbReference>
<evidence type="ECO:0000256" key="4">
    <source>
        <dbReference type="ARBA" id="ARBA00022777"/>
    </source>
</evidence>
<dbReference type="InterPro" id="IPR003594">
    <property type="entry name" value="HATPase_dom"/>
</dbReference>
<dbReference type="InterPro" id="IPR004358">
    <property type="entry name" value="Sig_transdc_His_kin-like_C"/>
</dbReference>
<feature type="compositionally biased region" description="Acidic residues" evidence="6">
    <location>
        <begin position="292"/>
        <end position="301"/>
    </location>
</feature>
<comment type="caution">
    <text evidence="9">The sequence shown here is derived from an EMBL/GenBank/DDBJ whole genome shotgun (WGS) entry which is preliminary data.</text>
</comment>
<evidence type="ECO:0000256" key="7">
    <source>
        <dbReference type="SAM" id="Phobius"/>
    </source>
</evidence>
<dbReference type="InterPro" id="IPR036890">
    <property type="entry name" value="HATPase_C_sf"/>
</dbReference>
<dbReference type="SMART" id="SM00387">
    <property type="entry name" value="HATPase_c"/>
    <property type="match status" value="1"/>
</dbReference>
<dbReference type="PROSITE" id="PS50109">
    <property type="entry name" value="HIS_KIN"/>
    <property type="match status" value="1"/>
</dbReference>
<evidence type="ECO:0000256" key="2">
    <source>
        <dbReference type="ARBA" id="ARBA00012438"/>
    </source>
</evidence>
<evidence type="ECO:0000256" key="6">
    <source>
        <dbReference type="SAM" id="MobiDB-lite"/>
    </source>
</evidence>
<feature type="compositionally biased region" description="Basic and acidic residues" evidence="6">
    <location>
        <begin position="302"/>
        <end position="314"/>
    </location>
</feature>
<keyword evidence="7" id="KW-1133">Transmembrane helix</keyword>
<dbReference type="PRINTS" id="PR00344">
    <property type="entry name" value="BCTRLSENSOR"/>
</dbReference>
<dbReference type="AlphaFoldDB" id="A0A9J6PAS4"/>
<name>A0A9J6PAS4_9CLOT</name>
<organism evidence="9 10">
    <name type="scientific">Oceanirhabdus seepicola</name>
    <dbReference type="NCBI Taxonomy" id="2828781"/>
    <lineage>
        <taxon>Bacteria</taxon>
        <taxon>Bacillati</taxon>
        <taxon>Bacillota</taxon>
        <taxon>Clostridia</taxon>
        <taxon>Eubacteriales</taxon>
        <taxon>Clostridiaceae</taxon>
        <taxon>Oceanirhabdus</taxon>
    </lineage>
</organism>
<sequence>MSIKYKIFLNSIITSLMGVSVMFIVGVCGVKVLNNRGNIMVGYLFIFGCIAVIVGTIVGVFLNRKIVLAIDDLKKITQSIARSELDIEEKSIEEKSIEEEIIGEDEFEDIKESLAQLSNEMNKGEECENIKFVFNEVDINEILYEIGDMFTKRNNEKDVKFQFDFSDNPIYITVDVESIKQVLRNIYHNAVKYSLKGGLISVRVGKTSLEDILVYIKDSGIGISEKELPKVFEDKYVGEEAFESGLGLSYSKKIMKAHGGDIFINSVEGKGTEVILQFKNDNSEEGNNTNDDSIEDSSIELENEKEKYNDEGGK</sequence>
<keyword evidence="10" id="KW-1185">Reference proteome</keyword>
<reference evidence="9" key="1">
    <citation type="journal article" date="2021" name="mSystems">
        <title>Bacteria and Archaea Synergistically Convert Glycine Betaine to Biogenic Methane in the Formosa Cold Seep of the South China Sea.</title>
        <authorList>
            <person name="Li L."/>
            <person name="Zhang W."/>
            <person name="Zhang S."/>
            <person name="Song L."/>
            <person name="Sun Q."/>
            <person name="Zhang H."/>
            <person name="Xiang H."/>
            <person name="Dong X."/>
        </authorList>
    </citation>
    <scope>NUCLEOTIDE SEQUENCE</scope>
    <source>
        <strain evidence="9">ZWT</strain>
    </source>
</reference>
<evidence type="ECO:0000313" key="10">
    <source>
        <dbReference type="Proteomes" id="UP001056429"/>
    </source>
</evidence>
<evidence type="ECO:0000256" key="5">
    <source>
        <dbReference type="ARBA" id="ARBA00023012"/>
    </source>
</evidence>
<dbReference type="InterPro" id="IPR050736">
    <property type="entry name" value="Sensor_HK_Regulatory"/>
</dbReference>
<proteinExistence type="predicted"/>
<dbReference type="EC" id="2.7.13.3" evidence="2"/>
<dbReference type="CDD" id="cd00075">
    <property type="entry name" value="HATPase"/>
    <property type="match status" value="1"/>
</dbReference>
<dbReference type="SUPFAM" id="SSF55874">
    <property type="entry name" value="ATPase domain of HSP90 chaperone/DNA topoisomerase II/histidine kinase"/>
    <property type="match status" value="1"/>
</dbReference>
<reference evidence="9" key="2">
    <citation type="submission" date="2021-04" db="EMBL/GenBank/DDBJ databases">
        <authorList>
            <person name="Dong X."/>
        </authorList>
    </citation>
    <scope>NUCLEOTIDE SEQUENCE</scope>
    <source>
        <strain evidence="9">ZWT</strain>
    </source>
</reference>
<feature type="region of interest" description="Disordered" evidence="6">
    <location>
        <begin position="280"/>
        <end position="314"/>
    </location>
</feature>
<evidence type="ECO:0000313" key="9">
    <source>
        <dbReference type="EMBL" id="MCM1992769.1"/>
    </source>
</evidence>
<accession>A0A9J6PAS4</accession>
<dbReference type="Proteomes" id="UP001056429">
    <property type="component" value="Unassembled WGS sequence"/>
</dbReference>
<dbReference type="Pfam" id="PF02518">
    <property type="entry name" value="HATPase_c"/>
    <property type="match status" value="1"/>
</dbReference>
<feature type="domain" description="Histidine kinase" evidence="8">
    <location>
        <begin position="61"/>
        <end position="282"/>
    </location>
</feature>
<dbReference type="GO" id="GO:0000160">
    <property type="term" value="P:phosphorelay signal transduction system"/>
    <property type="evidence" value="ECO:0007669"/>
    <property type="project" value="UniProtKB-KW"/>
</dbReference>
<evidence type="ECO:0000259" key="8">
    <source>
        <dbReference type="PROSITE" id="PS50109"/>
    </source>
</evidence>
<feature type="transmembrane region" description="Helical" evidence="7">
    <location>
        <begin position="39"/>
        <end position="62"/>
    </location>
</feature>
<dbReference type="PANTHER" id="PTHR43711">
    <property type="entry name" value="TWO-COMPONENT HISTIDINE KINASE"/>
    <property type="match status" value="1"/>
</dbReference>
<feature type="transmembrane region" description="Helical" evidence="7">
    <location>
        <begin position="7"/>
        <end position="33"/>
    </location>
</feature>